<proteinExistence type="predicted"/>
<sequence length="75" mass="7792">MTREEALAKATDAARRAAALAGEAERHAHHPDHPHKVAPLAAAGALWADVARAHVAIATELRAEIDLAGGSEDGR</sequence>
<feature type="region of interest" description="Disordered" evidence="1">
    <location>
        <begin position="1"/>
        <end position="35"/>
    </location>
</feature>
<organism evidence="2 3">
    <name type="scientific">Streptomyces gibsoniae</name>
    <dbReference type="NCBI Taxonomy" id="3075529"/>
    <lineage>
        <taxon>Bacteria</taxon>
        <taxon>Bacillati</taxon>
        <taxon>Actinomycetota</taxon>
        <taxon>Actinomycetes</taxon>
        <taxon>Kitasatosporales</taxon>
        <taxon>Streptomycetaceae</taxon>
        <taxon>Streptomyces</taxon>
    </lineage>
</organism>
<evidence type="ECO:0000313" key="2">
    <source>
        <dbReference type="EMBL" id="MDT0469680.1"/>
    </source>
</evidence>
<accession>A0ABU2U954</accession>
<dbReference type="RefSeq" id="WP_311701105.1">
    <property type="nucleotide sequence ID" value="NZ_JAVREY010000122.1"/>
</dbReference>
<protein>
    <submittedName>
        <fullName evidence="2">Uncharacterized protein</fullName>
    </submittedName>
</protein>
<evidence type="ECO:0000256" key="1">
    <source>
        <dbReference type="SAM" id="MobiDB-lite"/>
    </source>
</evidence>
<dbReference type="Proteomes" id="UP001183809">
    <property type="component" value="Unassembled WGS sequence"/>
</dbReference>
<feature type="compositionally biased region" description="Basic and acidic residues" evidence="1">
    <location>
        <begin position="1"/>
        <end position="15"/>
    </location>
</feature>
<evidence type="ECO:0000313" key="3">
    <source>
        <dbReference type="Proteomes" id="UP001183809"/>
    </source>
</evidence>
<name>A0ABU2U954_9ACTN</name>
<reference evidence="3" key="1">
    <citation type="submission" date="2023-07" db="EMBL/GenBank/DDBJ databases">
        <title>30 novel species of actinomycetes from the DSMZ collection.</title>
        <authorList>
            <person name="Nouioui I."/>
        </authorList>
    </citation>
    <scope>NUCLEOTIDE SEQUENCE [LARGE SCALE GENOMIC DNA]</scope>
    <source>
        <strain evidence="3">DSM 41699</strain>
    </source>
</reference>
<dbReference type="EMBL" id="JAVREY010000122">
    <property type="protein sequence ID" value="MDT0469680.1"/>
    <property type="molecule type" value="Genomic_DNA"/>
</dbReference>
<comment type="caution">
    <text evidence="2">The sequence shown here is derived from an EMBL/GenBank/DDBJ whole genome shotgun (WGS) entry which is preliminary data.</text>
</comment>
<keyword evidence="3" id="KW-1185">Reference proteome</keyword>
<gene>
    <name evidence="2" type="ORF">RM764_43255</name>
</gene>